<feature type="transmembrane region" description="Helical" evidence="6">
    <location>
        <begin position="178"/>
        <end position="196"/>
    </location>
</feature>
<evidence type="ECO:0000256" key="6">
    <source>
        <dbReference type="SAM" id="Phobius"/>
    </source>
</evidence>
<protein>
    <recommendedName>
        <fullName evidence="7">G-protein coupled receptors family 1 profile domain-containing protein</fullName>
    </recommendedName>
</protein>
<dbReference type="InterPro" id="IPR053219">
    <property type="entry name" value="GPCR_Dmsr-1"/>
</dbReference>
<dbReference type="CDD" id="cd14978">
    <property type="entry name" value="7tmA_FMRFamide_R-like"/>
    <property type="match status" value="1"/>
</dbReference>
<proteinExistence type="predicted"/>
<evidence type="ECO:0000256" key="1">
    <source>
        <dbReference type="ARBA" id="ARBA00004370"/>
    </source>
</evidence>
<dbReference type="GO" id="GO:0008528">
    <property type="term" value="F:G protein-coupled peptide receptor activity"/>
    <property type="evidence" value="ECO:0007669"/>
    <property type="project" value="InterPro"/>
</dbReference>
<feature type="transmembrane region" description="Helical" evidence="6">
    <location>
        <begin position="36"/>
        <end position="63"/>
    </location>
</feature>
<gene>
    <name evidence="8" type="ORF">TCAL_09166</name>
</gene>
<evidence type="ECO:0000313" key="8">
    <source>
        <dbReference type="EMBL" id="TRY61301.1"/>
    </source>
</evidence>
<organism evidence="8 9">
    <name type="scientific">Tigriopus californicus</name>
    <name type="common">Marine copepod</name>
    <dbReference type="NCBI Taxonomy" id="6832"/>
    <lineage>
        <taxon>Eukaryota</taxon>
        <taxon>Metazoa</taxon>
        <taxon>Ecdysozoa</taxon>
        <taxon>Arthropoda</taxon>
        <taxon>Crustacea</taxon>
        <taxon>Multicrustacea</taxon>
        <taxon>Hexanauplia</taxon>
        <taxon>Copepoda</taxon>
        <taxon>Harpacticoida</taxon>
        <taxon>Harpacticidae</taxon>
        <taxon>Tigriopus</taxon>
    </lineage>
</organism>
<dbReference type="PROSITE" id="PS50262">
    <property type="entry name" value="G_PROTEIN_RECEP_F1_2"/>
    <property type="match status" value="1"/>
</dbReference>
<evidence type="ECO:0000256" key="5">
    <source>
        <dbReference type="SAM" id="MobiDB-lite"/>
    </source>
</evidence>
<dbReference type="PANTHER" id="PTHR46273:SF4">
    <property type="entry name" value="AT19640P"/>
    <property type="match status" value="1"/>
</dbReference>
<dbReference type="Pfam" id="PF10324">
    <property type="entry name" value="7TM_GPCR_Srw"/>
    <property type="match status" value="2"/>
</dbReference>
<keyword evidence="3 6" id="KW-1133">Transmembrane helix</keyword>
<feature type="region of interest" description="Disordered" evidence="5">
    <location>
        <begin position="74"/>
        <end position="128"/>
    </location>
</feature>
<comment type="caution">
    <text evidence="8">The sequence shown here is derived from an EMBL/GenBank/DDBJ whole genome shotgun (WGS) entry which is preliminary data.</text>
</comment>
<feature type="region of interest" description="Disordered" evidence="5">
    <location>
        <begin position="266"/>
        <end position="330"/>
    </location>
</feature>
<dbReference type="STRING" id="6832.A0A553N790"/>
<name>A0A553N790_TIGCA</name>
<dbReference type="InterPro" id="IPR019427">
    <property type="entry name" value="7TM_GPCR_serpentine_rcpt_Srw"/>
</dbReference>
<reference evidence="8 9" key="1">
    <citation type="journal article" date="2018" name="Nat. Ecol. Evol.">
        <title>Genomic signatures of mitonuclear coevolution across populations of Tigriopus californicus.</title>
        <authorList>
            <person name="Barreto F.S."/>
            <person name="Watson E.T."/>
            <person name="Lima T.G."/>
            <person name="Willett C.S."/>
            <person name="Edmands S."/>
            <person name="Li W."/>
            <person name="Burton R.S."/>
        </authorList>
    </citation>
    <scope>NUCLEOTIDE SEQUENCE [LARGE SCALE GENOMIC DNA]</scope>
    <source>
        <strain evidence="8 9">San Diego</strain>
    </source>
</reference>
<dbReference type="EMBL" id="VCGU01000459">
    <property type="protein sequence ID" value="TRY61301.1"/>
    <property type="molecule type" value="Genomic_DNA"/>
</dbReference>
<evidence type="ECO:0000256" key="4">
    <source>
        <dbReference type="ARBA" id="ARBA00023136"/>
    </source>
</evidence>
<dbReference type="PANTHER" id="PTHR46273">
    <property type="entry name" value="MYOSUPPRESSIN RECEPTOR 1, ISOFORM B-RELATED"/>
    <property type="match status" value="1"/>
</dbReference>
<dbReference type="SUPFAM" id="SSF81321">
    <property type="entry name" value="Family A G protein-coupled receptor-like"/>
    <property type="match status" value="1"/>
</dbReference>
<feature type="compositionally biased region" description="Basic and acidic residues" evidence="5">
    <location>
        <begin position="287"/>
        <end position="301"/>
    </location>
</feature>
<keyword evidence="2 6" id="KW-0812">Transmembrane</keyword>
<dbReference type="Proteomes" id="UP000318571">
    <property type="component" value="Chromosome 8"/>
</dbReference>
<feature type="transmembrane region" description="Helical" evidence="6">
    <location>
        <begin position="137"/>
        <end position="158"/>
    </location>
</feature>
<sequence length="330" mass="36788">MTIKTNVPKGTNATKYYVNWSEMANANDKLLYRANIWLYSFILKLVPCIVLTLITGFLIRVLYKAEERSARLKNGGSHAPAAANYRRPSEMPPSAAAKHDPHGSVRLPNGYRGGAPTKGPSAATSNRKRSIDRTTRLLIAILVLFLATEFPQGILGMLSAVHGVQYFHDCYIPLGDVWDAMALINSAINFILYCIMSKQFRRTFVETFHLEWCAKLDCPTVTVQSNCPRRKRASSRRDLTFANKAIKEEEEDLGEQEEGGVQLLPRTDHLQPPASSTIAPAQSAQNDDVKIKMNEIVKEETTTNAKPVCETDPTKKSNLRENNSTTTTKC</sequence>
<dbReference type="GO" id="GO:0005886">
    <property type="term" value="C:plasma membrane"/>
    <property type="evidence" value="ECO:0007669"/>
    <property type="project" value="TreeGrafter"/>
</dbReference>
<evidence type="ECO:0000256" key="3">
    <source>
        <dbReference type="ARBA" id="ARBA00022989"/>
    </source>
</evidence>
<dbReference type="Gene3D" id="1.20.1070.10">
    <property type="entry name" value="Rhodopsin 7-helix transmembrane proteins"/>
    <property type="match status" value="1"/>
</dbReference>
<evidence type="ECO:0000259" key="7">
    <source>
        <dbReference type="PROSITE" id="PS50262"/>
    </source>
</evidence>
<evidence type="ECO:0000256" key="2">
    <source>
        <dbReference type="ARBA" id="ARBA00022692"/>
    </source>
</evidence>
<feature type="domain" description="G-protein coupled receptors family 1 profile" evidence="7">
    <location>
        <begin position="1"/>
        <end position="193"/>
    </location>
</feature>
<dbReference type="AlphaFoldDB" id="A0A553N790"/>
<comment type="subcellular location">
    <subcellularLocation>
        <location evidence="1">Membrane</location>
    </subcellularLocation>
</comment>
<feature type="compositionally biased region" description="Polar residues" evidence="5">
    <location>
        <begin position="273"/>
        <end position="286"/>
    </location>
</feature>
<keyword evidence="4 6" id="KW-0472">Membrane</keyword>
<accession>A0A553N790</accession>
<keyword evidence="9" id="KW-1185">Reference proteome</keyword>
<evidence type="ECO:0000313" key="9">
    <source>
        <dbReference type="Proteomes" id="UP000318571"/>
    </source>
</evidence>
<dbReference type="InterPro" id="IPR017452">
    <property type="entry name" value="GPCR_Rhodpsn_7TM"/>
</dbReference>
<feature type="compositionally biased region" description="Polar residues" evidence="5">
    <location>
        <begin position="320"/>
        <end position="330"/>
    </location>
</feature>